<feature type="domain" description="AMP-binding enzyme C-terminal" evidence="4">
    <location>
        <begin position="90"/>
        <end position="156"/>
    </location>
</feature>
<dbReference type="EMBL" id="JAPUFD010000031">
    <property type="protein sequence ID" value="MDI1493610.1"/>
    <property type="molecule type" value="Genomic_DNA"/>
</dbReference>
<gene>
    <name evidence="5" type="ORF">OHK93_005906</name>
</gene>
<dbReference type="Gene3D" id="3.30.300.30">
    <property type="match status" value="1"/>
</dbReference>
<reference evidence="5" key="1">
    <citation type="journal article" date="2023" name="Genome Biol. Evol.">
        <title>First Whole Genome Sequence and Flow Cytometry Genome Size Data for the Lichen-Forming Fungus Ramalina farinacea (Ascomycota).</title>
        <authorList>
            <person name="Llewellyn T."/>
            <person name="Mian S."/>
            <person name="Hill R."/>
            <person name="Leitch I.J."/>
            <person name="Gaya E."/>
        </authorList>
    </citation>
    <scope>NUCLEOTIDE SEQUENCE</scope>
    <source>
        <strain evidence="5">LIQ254RAFAR</strain>
    </source>
</reference>
<comment type="caution">
    <text evidence="5">The sequence shown here is derived from an EMBL/GenBank/DDBJ whole genome shotgun (WGS) entry which is preliminary data.</text>
</comment>
<evidence type="ECO:0000256" key="2">
    <source>
        <dbReference type="ARBA" id="ARBA00022553"/>
    </source>
</evidence>
<dbReference type="GO" id="GO:0043041">
    <property type="term" value="P:amino acid activation for nonribosomal peptide biosynthetic process"/>
    <property type="evidence" value="ECO:0007669"/>
    <property type="project" value="TreeGrafter"/>
</dbReference>
<dbReference type="GO" id="GO:0031177">
    <property type="term" value="F:phosphopantetheine binding"/>
    <property type="evidence" value="ECO:0007669"/>
    <property type="project" value="TreeGrafter"/>
</dbReference>
<sequence length="657" mass="71292">MGVPGRLHISGSCLARGILRNPQQTAERFTANPFFDPFADPPAFSRMVDTGILALWRPDGSLEFAGFANRQLFRGVQVLLRGSRIVLSDVEAVLESVPGVEQAVALVQDDPTGAQRLVAYVTPASADGAAVLAAMRGKLPAHLMPASVTALPQFPRVLLSSQVDSVSLPTPDWTAAAEEYVAPSNGAALSHSLEKQIQGLFQKVLGKDQVSTSANFFAEGGSQEQVRPTHPLPKGAPPATKLLLRSVWGDGGHGPDAAVAGLAETLAAMPAVDPSAEFAIPKAPFTAAQKAAGVPCSLRQEDMAQRFLFEISYPESSTVAFFLALEGANESVPSCLHLRGKLNVGALEDALALVVQRHEVLHARYTMRHGEVLQQQNNLACLQIIGEPPRPNLHKRKAPKGVDTGLKHALVEEAAHMFDLEHDPVMCPWTTDLRMKMHCVLFEVDPEDRIDPAVDEHMLLIVVNHVCTDGWSEKVTMTEINAAYNAFAQTGAPPKPNPEFPELQLSYTDFSLWQRGRVQPGGGLESQREYWKKQLKDAPYVPHIPMPSDFDRPITDDSLGEEIKVSVPADLVKSLKSLAIACGTTLFVTVLCAWKLLLSQYSRLKDVVVQTAMAGRVASELEPLIGWFANGAAVRTKLDGDLSLLFSLFQTLMQWIA</sequence>
<keyword evidence="2" id="KW-0597">Phosphoprotein</keyword>
<dbReference type="InterPro" id="IPR023213">
    <property type="entry name" value="CAT-like_dom_sf"/>
</dbReference>
<dbReference type="Gene3D" id="3.30.559.10">
    <property type="entry name" value="Chloramphenicol acetyltransferase-like domain"/>
    <property type="match status" value="1"/>
</dbReference>
<evidence type="ECO:0000259" key="3">
    <source>
        <dbReference type="Pfam" id="PF00668"/>
    </source>
</evidence>
<dbReference type="Gene3D" id="2.30.38.10">
    <property type="entry name" value="Luciferase, Domain 3"/>
    <property type="match status" value="1"/>
</dbReference>
<proteinExistence type="predicted"/>
<dbReference type="Gene3D" id="3.30.559.30">
    <property type="entry name" value="Nonribosomal peptide synthetase, condensation domain"/>
    <property type="match status" value="1"/>
</dbReference>
<evidence type="ECO:0000256" key="1">
    <source>
        <dbReference type="ARBA" id="ARBA00022450"/>
    </source>
</evidence>
<name>A0AA43R0E9_9LECA</name>
<organism evidence="5 6">
    <name type="scientific">Ramalina farinacea</name>
    <dbReference type="NCBI Taxonomy" id="258253"/>
    <lineage>
        <taxon>Eukaryota</taxon>
        <taxon>Fungi</taxon>
        <taxon>Dikarya</taxon>
        <taxon>Ascomycota</taxon>
        <taxon>Pezizomycotina</taxon>
        <taxon>Lecanoromycetes</taxon>
        <taxon>OSLEUM clade</taxon>
        <taxon>Lecanoromycetidae</taxon>
        <taxon>Lecanorales</taxon>
        <taxon>Lecanorineae</taxon>
        <taxon>Ramalinaceae</taxon>
        <taxon>Ramalina</taxon>
    </lineage>
</organism>
<dbReference type="SUPFAM" id="SSF52777">
    <property type="entry name" value="CoA-dependent acyltransferases"/>
    <property type="match status" value="2"/>
</dbReference>
<dbReference type="GO" id="GO:0009366">
    <property type="term" value="C:enterobactin synthetase complex"/>
    <property type="evidence" value="ECO:0007669"/>
    <property type="project" value="TreeGrafter"/>
</dbReference>
<feature type="domain" description="Condensation" evidence="3">
    <location>
        <begin position="455"/>
        <end position="653"/>
    </location>
</feature>
<dbReference type="Proteomes" id="UP001161017">
    <property type="component" value="Unassembled WGS sequence"/>
</dbReference>
<dbReference type="SUPFAM" id="SSF56801">
    <property type="entry name" value="Acetyl-CoA synthetase-like"/>
    <property type="match status" value="1"/>
</dbReference>
<dbReference type="GO" id="GO:0047527">
    <property type="term" value="F:2,3-dihydroxybenzoate-serine ligase activity"/>
    <property type="evidence" value="ECO:0007669"/>
    <property type="project" value="TreeGrafter"/>
</dbReference>
<dbReference type="Pfam" id="PF13193">
    <property type="entry name" value="AMP-binding_C"/>
    <property type="match status" value="1"/>
</dbReference>
<dbReference type="AlphaFoldDB" id="A0AA43R0E9"/>
<dbReference type="PANTHER" id="PTHR45527">
    <property type="entry name" value="NONRIBOSOMAL PEPTIDE SYNTHETASE"/>
    <property type="match status" value="1"/>
</dbReference>
<protein>
    <submittedName>
        <fullName evidence="5">NRPS-like protein biosynthetic cluster</fullName>
    </submittedName>
</protein>
<dbReference type="PANTHER" id="PTHR45527:SF1">
    <property type="entry name" value="FATTY ACID SYNTHASE"/>
    <property type="match status" value="1"/>
</dbReference>
<dbReference type="InterPro" id="IPR045851">
    <property type="entry name" value="AMP-bd_C_sf"/>
</dbReference>
<evidence type="ECO:0000313" key="6">
    <source>
        <dbReference type="Proteomes" id="UP001161017"/>
    </source>
</evidence>
<dbReference type="GO" id="GO:0005829">
    <property type="term" value="C:cytosol"/>
    <property type="evidence" value="ECO:0007669"/>
    <property type="project" value="TreeGrafter"/>
</dbReference>
<dbReference type="Pfam" id="PF00668">
    <property type="entry name" value="Condensation"/>
    <property type="match status" value="1"/>
</dbReference>
<dbReference type="InterPro" id="IPR025110">
    <property type="entry name" value="AMP-bd_C"/>
</dbReference>
<dbReference type="GO" id="GO:0009239">
    <property type="term" value="P:enterobactin biosynthetic process"/>
    <property type="evidence" value="ECO:0007669"/>
    <property type="project" value="TreeGrafter"/>
</dbReference>
<keyword evidence="6" id="KW-1185">Reference proteome</keyword>
<dbReference type="InterPro" id="IPR001242">
    <property type="entry name" value="Condensation_dom"/>
</dbReference>
<keyword evidence="1" id="KW-0596">Phosphopantetheine</keyword>
<accession>A0AA43R0E9</accession>
<evidence type="ECO:0000313" key="5">
    <source>
        <dbReference type="EMBL" id="MDI1493610.1"/>
    </source>
</evidence>
<evidence type="ECO:0000259" key="4">
    <source>
        <dbReference type="Pfam" id="PF13193"/>
    </source>
</evidence>